<keyword evidence="2" id="KW-1185">Reference proteome</keyword>
<evidence type="ECO:0000313" key="1">
    <source>
        <dbReference type="EMBL" id="ERT05889.1"/>
    </source>
</evidence>
<name>U7QDG8_9CYAN</name>
<evidence type="ECO:0000313" key="2">
    <source>
        <dbReference type="Proteomes" id="UP000017127"/>
    </source>
</evidence>
<accession>U7QDG8</accession>
<protein>
    <submittedName>
        <fullName evidence="1">Uncharacterized protein</fullName>
    </submittedName>
</protein>
<organism evidence="1 2">
    <name type="scientific">Lyngbya aestuarii BL J</name>
    <dbReference type="NCBI Taxonomy" id="1348334"/>
    <lineage>
        <taxon>Bacteria</taxon>
        <taxon>Bacillati</taxon>
        <taxon>Cyanobacteriota</taxon>
        <taxon>Cyanophyceae</taxon>
        <taxon>Oscillatoriophycideae</taxon>
        <taxon>Oscillatoriales</taxon>
        <taxon>Microcoleaceae</taxon>
        <taxon>Lyngbya</taxon>
    </lineage>
</organism>
<dbReference type="EMBL" id="AUZM01000047">
    <property type="protein sequence ID" value="ERT05889.1"/>
    <property type="molecule type" value="Genomic_DNA"/>
</dbReference>
<gene>
    <name evidence="1" type="ORF">M595_4174</name>
</gene>
<dbReference type="Proteomes" id="UP000017127">
    <property type="component" value="Unassembled WGS sequence"/>
</dbReference>
<reference evidence="1 2" key="1">
    <citation type="journal article" date="2013" name="Front. Microbiol.">
        <title>Comparative genomic analyses of the cyanobacterium, Lyngbya aestuarii BL J, a powerful hydrogen producer.</title>
        <authorList>
            <person name="Kothari A."/>
            <person name="Vaughn M."/>
            <person name="Garcia-Pichel F."/>
        </authorList>
    </citation>
    <scope>NUCLEOTIDE SEQUENCE [LARGE SCALE GENOMIC DNA]</scope>
    <source>
        <strain evidence="1 2">BL J</strain>
    </source>
</reference>
<proteinExistence type="predicted"/>
<comment type="caution">
    <text evidence="1">The sequence shown here is derived from an EMBL/GenBank/DDBJ whole genome shotgun (WGS) entry which is preliminary data.</text>
</comment>
<dbReference type="AlphaFoldDB" id="U7QDG8"/>
<sequence>MIIRRCLKELNLKKNRMCRLGWVVRGLNSTYNFGFNSEYQTE</sequence>